<dbReference type="Proteomes" id="UP000001568">
    <property type="component" value="Chromosome 8"/>
</dbReference>
<dbReference type="Gene3D" id="3.40.50.150">
    <property type="entry name" value="Vaccinia Virus protein VP39"/>
    <property type="match status" value="1"/>
</dbReference>
<dbReference type="Gramene" id="ABO97720">
    <property type="protein sequence ID" value="ABO97720"/>
    <property type="gene ID" value="OSTLU_33223"/>
</dbReference>
<dbReference type="PANTHER" id="PTHR13610:SF11">
    <property type="entry name" value="METHYLTRANSFERASE DOMAIN-CONTAINING PROTEIN"/>
    <property type="match status" value="1"/>
</dbReference>
<dbReference type="InterPro" id="IPR029063">
    <property type="entry name" value="SAM-dependent_MTases_sf"/>
</dbReference>
<dbReference type="GO" id="GO:0005739">
    <property type="term" value="C:mitochondrion"/>
    <property type="evidence" value="ECO:0007669"/>
    <property type="project" value="TreeGrafter"/>
</dbReference>
<dbReference type="HOGENOM" id="CLU_068443_2_1_1"/>
<evidence type="ECO:0000256" key="2">
    <source>
        <dbReference type="ARBA" id="ARBA00022603"/>
    </source>
</evidence>
<organism evidence="6 7">
    <name type="scientific">Ostreococcus lucimarinus (strain CCE9901)</name>
    <dbReference type="NCBI Taxonomy" id="436017"/>
    <lineage>
        <taxon>Eukaryota</taxon>
        <taxon>Viridiplantae</taxon>
        <taxon>Chlorophyta</taxon>
        <taxon>Mamiellophyceae</taxon>
        <taxon>Mamiellales</taxon>
        <taxon>Bathycoccaceae</taxon>
        <taxon>Ostreococcus</taxon>
    </lineage>
</organism>
<dbReference type="Pfam" id="PF13649">
    <property type="entry name" value="Methyltransf_25"/>
    <property type="match status" value="1"/>
</dbReference>
<dbReference type="GO" id="GO:0016279">
    <property type="term" value="F:protein-lysine N-methyltransferase activity"/>
    <property type="evidence" value="ECO:0007669"/>
    <property type="project" value="InterPro"/>
</dbReference>
<dbReference type="RefSeq" id="XP_001419427.1">
    <property type="nucleotide sequence ID" value="XM_001419390.1"/>
</dbReference>
<dbReference type="GO" id="GO:0032259">
    <property type="term" value="P:methylation"/>
    <property type="evidence" value="ECO:0007669"/>
    <property type="project" value="UniProtKB-KW"/>
</dbReference>
<dbReference type="EMBL" id="CP000588">
    <property type="protein sequence ID" value="ABO97720.1"/>
    <property type="molecule type" value="Genomic_DNA"/>
</dbReference>
<keyword evidence="4" id="KW-0949">S-adenosyl-L-methionine</keyword>
<keyword evidence="2" id="KW-0489">Methyltransferase</keyword>
<gene>
    <name evidence="6" type="ORF">OSTLU_33223</name>
</gene>
<evidence type="ECO:0000256" key="1">
    <source>
        <dbReference type="ARBA" id="ARBA00010633"/>
    </source>
</evidence>
<evidence type="ECO:0000313" key="7">
    <source>
        <dbReference type="Proteomes" id="UP000001568"/>
    </source>
</evidence>
<keyword evidence="7" id="KW-1185">Reference proteome</keyword>
<dbReference type="InterPro" id="IPR026170">
    <property type="entry name" value="FAM173A/B"/>
</dbReference>
<dbReference type="SUPFAM" id="SSF53335">
    <property type="entry name" value="S-adenosyl-L-methionine-dependent methyltransferases"/>
    <property type="match status" value="1"/>
</dbReference>
<keyword evidence="3" id="KW-0808">Transferase</keyword>
<dbReference type="STRING" id="436017.A4S1U4"/>
<evidence type="ECO:0000313" key="6">
    <source>
        <dbReference type="EMBL" id="ABO97720.1"/>
    </source>
</evidence>
<feature type="domain" description="Methyltransferase" evidence="5">
    <location>
        <begin position="71"/>
        <end position="130"/>
    </location>
</feature>
<dbReference type="AlphaFoldDB" id="A4S1U4"/>
<dbReference type="KEGG" id="olu:OSTLU_33223"/>
<protein>
    <recommendedName>
        <fullName evidence="5">Methyltransferase domain-containing protein</fullName>
    </recommendedName>
</protein>
<sequence>MRDDEDAYDFDPADVARAQNALLRAALAARNDEKCAEAAATSLAPWAPTEPRRRAVAFDACALSSSDVLYDLGCGDGRVLVDAAKARGCRCVGLELDDALVRDARERVARENLEDLITVHKGDLTALTAEALARGVLDSPAPTCAFAWLTGAGLRRLSPTLRRAWEIGDFRIVTCVDALDACVDFERDGAFAEPDDSTPWEVRRDRAADFGVFVVPRRARARASVERAN</sequence>
<proteinExistence type="inferred from homology"/>
<evidence type="ECO:0000256" key="3">
    <source>
        <dbReference type="ARBA" id="ARBA00022679"/>
    </source>
</evidence>
<dbReference type="GeneID" id="5003205"/>
<comment type="similarity">
    <text evidence="1">Belongs to the ANT/ATPSC lysine N-methyltransferase family.</text>
</comment>
<dbReference type="eggNOG" id="ENOG502S237">
    <property type="taxonomic scope" value="Eukaryota"/>
</dbReference>
<dbReference type="OMA" id="FRIVTCV"/>
<dbReference type="InterPro" id="IPR041698">
    <property type="entry name" value="Methyltransf_25"/>
</dbReference>
<dbReference type="PANTHER" id="PTHR13610">
    <property type="entry name" value="METHYLTRANSFERASE DOMAIN-CONTAINING PROTEIN"/>
    <property type="match status" value="1"/>
</dbReference>
<accession>A4S1U4</accession>
<dbReference type="GO" id="GO:1905706">
    <property type="term" value="P:regulation of mitochondrial ATP synthesis coupled proton transport"/>
    <property type="evidence" value="ECO:0007669"/>
    <property type="project" value="TreeGrafter"/>
</dbReference>
<dbReference type="OrthoDB" id="66144at2759"/>
<evidence type="ECO:0000256" key="4">
    <source>
        <dbReference type="ARBA" id="ARBA00022691"/>
    </source>
</evidence>
<dbReference type="CDD" id="cd02440">
    <property type="entry name" value="AdoMet_MTases"/>
    <property type="match status" value="1"/>
</dbReference>
<evidence type="ECO:0000259" key="5">
    <source>
        <dbReference type="Pfam" id="PF13649"/>
    </source>
</evidence>
<reference evidence="6 7" key="1">
    <citation type="journal article" date="2007" name="Proc. Natl. Acad. Sci. U.S.A.">
        <title>The tiny eukaryote Ostreococcus provides genomic insights into the paradox of plankton speciation.</title>
        <authorList>
            <person name="Palenik B."/>
            <person name="Grimwood J."/>
            <person name="Aerts A."/>
            <person name="Rouze P."/>
            <person name="Salamov A."/>
            <person name="Putnam N."/>
            <person name="Dupont C."/>
            <person name="Jorgensen R."/>
            <person name="Derelle E."/>
            <person name="Rombauts S."/>
            <person name="Zhou K."/>
            <person name="Otillar R."/>
            <person name="Merchant S.S."/>
            <person name="Podell S."/>
            <person name="Gaasterland T."/>
            <person name="Napoli C."/>
            <person name="Gendler K."/>
            <person name="Manuell A."/>
            <person name="Tai V."/>
            <person name="Vallon O."/>
            <person name="Piganeau G."/>
            <person name="Jancek S."/>
            <person name="Heijde M."/>
            <person name="Jabbari K."/>
            <person name="Bowler C."/>
            <person name="Lohr M."/>
            <person name="Robbens S."/>
            <person name="Werner G."/>
            <person name="Dubchak I."/>
            <person name="Pazour G.J."/>
            <person name="Ren Q."/>
            <person name="Paulsen I."/>
            <person name="Delwiche C."/>
            <person name="Schmutz J."/>
            <person name="Rokhsar D."/>
            <person name="Van de Peer Y."/>
            <person name="Moreau H."/>
            <person name="Grigoriev I.V."/>
        </authorList>
    </citation>
    <scope>NUCLEOTIDE SEQUENCE [LARGE SCALE GENOMIC DNA]</scope>
    <source>
        <strain evidence="6 7">CCE9901</strain>
    </source>
</reference>
<name>A4S1U4_OSTLU</name>